<dbReference type="Gene3D" id="2.30.30.170">
    <property type="match status" value="2"/>
</dbReference>
<gene>
    <name evidence="4" type="ORF">FD51_GL000948</name>
</gene>
<evidence type="ECO:0000256" key="2">
    <source>
        <dbReference type="SAM" id="Phobius"/>
    </source>
</evidence>
<dbReference type="PROSITE" id="PS51780">
    <property type="entry name" value="GW"/>
    <property type="match status" value="2"/>
</dbReference>
<reference evidence="4 5" key="1">
    <citation type="journal article" date="2015" name="Genome Announc.">
        <title>Expanding the biotechnology potential of lactobacilli through comparative genomics of 213 strains and associated genera.</title>
        <authorList>
            <person name="Sun Z."/>
            <person name="Harris H.M."/>
            <person name="McCann A."/>
            <person name="Guo C."/>
            <person name="Argimon S."/>
            <person name="Zhang W."/>
            <person name="Yang X."/>
            <person name="Jeffery I.B."/>
            <person name="Cooney J.C."/>
            <person name="Kagawa T.F."/>
            <person name="Liu W."/>
            <person name="Song Y."/>
            <person name="Salvetti E."/>
            <person name="Wrobel A."/>
            <person name="Rasinkangas P."/>
            <person name="Parkhill J."/>
            <person name="Rea M.C."/>
            <person name="O'Sullivan O."/>
            <person name="Ritari J."/>
            <person name="Douillard F.P."/>
            <person name="Paul Ross R."/>
            <person name="Yang R."/>
            <person name="Briner A.E."/>
            <person name="Felis G.E."/>
            <person name="de Vos W.M."/>
            <person name="Barrangou R."/>
            <person name="Klaenhammer T.R."/>
            <person name="Caufield P.W."/>
            <person name="Cui Y."/>
            <person name="Zhang H."/>
            <person name="O'Toole P.W."/>
        </authorList>
    </citation>
    <scope>NUCLEOTIDE SEQUENCE [LARGE SCALE GENOMIC DNA]</scope>
    <source>
        <strain evidence="4 5">DSM 20178</strain>
    </source>
</reference>
<dbReference type="InterPro" id="IPR038200">
    <property type="entry name" value="GW_dom_sf"/>
</dbReference>
<dbReference type="PATRIC" id="fig|1423816.3.peg.982"/>
<name>A0A0R1ER21_LACZE</name>
<evidence type="ECO:0000259" key="3">
    <source>
        <dbReference type="PROSITE" id="PS51780"/>
    </source>
</evidence>
<accession>A0A0R1ER21</accession>
<comment type="caution">
    <text evidence="4">The sequence shown here is derived from an EMBL/GenBank/DDBJ whole genome shotgun (WGS) entry which is preliminary data.</text>
</comment>
<dbReference type="Pfam" id="PF13457">
    <property type="entry name" value="GW"/>
    <property type="match status" value="3"/>
</dbReference>
<organism evidence="4 5">
    <name type="scientific">Lacticaseibacillus zeae DSM 20178 = KCTC 3804</name>
    <dbReference type="NCBI Taxonomy" id="1423816"/>
    <lineage>
        <taxon>Bacteria</taxon>
        <taxon>Bacillati</taxon>
        <taxon>Bacillota</taxon>
        <taxon>Bacilli</taxon>
        <taxon>Lactobacillales</taxon>
        <taxon>Lactobacillaceae</taxon>
        <taxon>Lacticaseibacillus</taxon>
    </lineage>
</organism>
<sequence>MMVGNHSKITNQIVNAIVIMLMAFSGPVLNMPTLAPQPVQAEENKADIFKDGPAYDMPTATKVNYQAVVKSDWNLLNKSFTAPGYQTVGYYSSIIGASYIGTKVTISERVKGVIAYADLITLPSGKSYWVDERSLTITSDVYQNGPAVNLPNSRAVDYNAKVISDWNLCSEPWHTLAYFSSVNGKNYVGQAVRVTREINLGNGVIAVLVTLPDGYSYWVDKKSLAITSDIYQNGPALNLPNAEIVFYKAKVASDWNLCSEPWHTLAYFSNVNGKNYVGQTVTVTREIDRGDGVIAALVTLPDNFSYWVDKNSLAVDYQVLSVEKYQVDKSDPTYWQDFRSDGSRIYTIKPTATDYPIYQETFGSGHVLDDSSNLVGTYYLANEEAIVLNPSGKKITAVHISNDNVNWYWVDKNALSLGQDGYKTAYEGVTGNGLNGAIKYWIGNDDPLANEIQIAIDKWNSEIPGLFGKADSPSNVNINFEEKSLDNPNSWASTVHYGAANIVTIELNTTGSASLTVNKYIDSEGTANIIEHEIGHALGLGHSGADGAAWSFYTTPSNLMYIASDGRSDNYNTIPKTMVDAIKFIRSLGWTYVGQPNNVQFSLRPFNGSRWFVID</sequence>
<feature type="transmembrane region" description="Helical" evidence="2">
    <location>
        <begin position="12"/>
        <end position="29"/>
    </location>
</feature>
<dbReference type="GO" id="GO:0008237">
    <property type="term" value="F:metallopeptidase activity"/>
    <property type="evidence" value="ECO:0007669"/>
    <property type="project" value="InterPro"/>
</dbReference>
<evidence type="ECO:0000313" key="4">
    <source>
        <dbReference type="EMBL" id="KRK11798.1"/>
    </source>
</evidence>
<dbReference type="AlphaFoldDB" id="A0A0R1ER21"/>
<dbReference type="InterPro" id="IPR025987">
    <property type="entry name" value="GW_dom"/>
</dbReference>
<keyword evidence="2" id="KW-0812">Transmembrane</keyword>
<proteinExistence type="predicted"/>
<feature type="domain" description="GW" evidence="3">
    <location>
        <begin position="241"/>
        <end position="318"/>
    </location>
</feature>
<keyword evidence="2" id="KW-1133">Transmembrane helix</keyword>
<dbReference type="SUPFAM" id="SSF82057">
    <property type="entry name" value="Prokaryotic SH3-related domain"/>
    <property type="match status" value="2"/>
</dbReference>
<evidence type="ECO:0000256" key="1">
    <source>
        <dbReference type="ARBA" id="ARBA00022729"/>
    </source>
</evidence>
<dbReference type="InterPro" id="IPR024079">
    <property type="entry name" value="MetalloPept_cat_dom_sf"/>
</dbReference>
<dbReference type="RefSeq" id="WP_081379788.1">
    <property type="nucleotide sequence ID" value="NZ_AZCT01000014.1"/>
</dbReference>
<dbReference type="Proteomes" id="UP000051984">
    <property type="component" value="Unassembled WGS sequence"/>
</dbReference>
<feature type="domain" description="GW" evidence="3">
    <location>
        <begin position="152"/>
        <end position="229"/>
    </location>
</feature>
<keyword evidence="1" id="KW-0732">Signal</keyword>
<evidence type="ECO:0000313" key="5">
    <source>
        <dbReference type="Proteomes" id="UP000051984"/>
    </source>
</evidence>
<keyword evidence="2" id="KW-0472">Membrane</keyword>
<dbReference type="EMBL" id="AZCT01000014">
    <property type="protein sequence ID" value="KRK11798.1"/>
    <property type="molecule type" value="Genomic_DNA"/>
</dbReference>
<dbReference type="SUPFAM" id="SSF55486">
    <property type="entry name" value="Metalloproteases ('zincins'), catalytic domain"/>
    <property type="match status" value="1"/>
</dbReference>
<dbReference type="Gene3D" id="3.40.390.10">
    <property type="entry name" value="Collagenase (Catalytic Domain)"/>
    <property type="match status" value="1"/>
</dbReference>
<protein>
    <submittedName>
        <fullName evidence="4">Autolysin</fullName>
    </submittedName>
</protein>